<gene>
    <name evidence="1" type="ORF">SETIT_9G166100v2</name>
</gene>
<reference evidence="1" key="1">
    <citation type="journal article" date="2012" name="Nat. Biotechnol.">
        <title>Reference genome sequence of the model plant Setaria.</title>
        <authorList>
            <person name="Bennetzen J.L."/>
            <person name="Schmutz J."/>
            <person name="Wang H."/>
            <person name="Percifield R."/>
            <person name="Hawkins J."/>
            <person name="Pontaroli A.C."/>
            <person name="Estep M."/>
            <person name="Feng L."/>
            <person name="Vaughn J.N."/>
            <person name="Grimwood J."/>
            <person name="Jenkins J."/>
            <person name="Barry K."/>
            <person name="Lindquist E."/>
            <person name="Hellsten U."/>
            <person name="Deshpande S."/>
            <person name="Wang X."/>
            <person name="Wu X."/>
            <person name="Mitros T."/>
            <person name="Triplett J."/>
            <person name="Yang X."/>
            <person name="Ye C.Y."/>
            <person name="Mauro-Herrera M."/>
            <person name="Wang L."/>
            <person name="Li P."/>
            <person name="Sharma M."/>
            <person name="Sharma R."/>
            <person name="Ronald P.C."/>
            <person name="Panaud O."/>
            <person name="Kellogg E.A."/>
            <person name="Brutnell T.P."/>
            <person name="Doust A.N."/>
            <person name="Tuskan G.A."/>
            <person name="Rokhsar D."/>
            <person name="Devos K.M."/>
        </authorList>
    </citation>
    <scope>NUCLEOTIDE SEQUENCE [LARGE SCALE GENOMIC DNA]</scope>
    <source>
        <strain evidence="1">Yugu1</strain>
    </source>
</reference>
<reference evidence="1" key="2">
    <citation type="submission" date="2015-07" db="EMBL/GenBank/DDBJ databases">
        <authorList>
            <person name="Noorani M."/>
        </authorList>
    </citation>
    <scope>NUCLEOTIDE SEQUENCE</scope>
    <source>
        <strain evidence="1">Yugu1</strain>
    </source>
</reference>
<dbReference type="EMBL" id="CM003536">
    <property type="protein sequence ID" value="RCV41831.1"/>
    <property type="molecule type" value="Genomic_DNA"/>
</dbReference>
<sequence length="152" mass="16657">GPRRRRHLRPRLRLDYNGVGGWCGRGCGCAQPRRCVRPARGDWLQRPAVASRPAPASGRLQGAVQRYVGGAWVVWPTTVCSGAFQRCRGGVVGCDHTEAHQKCHGGGAGGVGLKTHPSLGWHRWRHWHHVLLEGDVGDLLRGPWLLSSFHVG</sequence>
<feature type="non-terminal residue" evidence="1">
    <location>
        <position position="1"/>
    </location>
</feature>
<proteinExistence type="predicted"/>
<name>A0A368SHI6_SETIT</name>
<organism evidence="1">
    <name type="scientific">Setaria italica</name>
    <name type="common">Foxtail millet</name>
    <name type="synonym">Panicum italicum</name>
    <dbReference type="NCBI Taxonomy" id="4555"/>
    <lineage>
        <taxon>Eukaryota</taxon>
        <taxon>Viridiplantae</taxon>
        <taxon>Streptophyta</taxon>
        <taxon>Embryophyta</taxon>
        <taxon>Tracheophyta</taxon>
        <taxon>Spermatophyta</taxon>
        <taxon>Magnoliopsida</taxon>
        <taxon>Liliopsida</taxon>
        <taxon>Poales</taxon>
        <taxon>Poaceae</taxon>
        <taxon>PACMAD clade</taxon>
        <taxon>Panicoideae</taxon>
        <taxon>Panicodae</taxon>
        <taxon>Paniceae</taxon>
        <taxon>Cenchrinae</taxon>
        <taxon>Setaria</taxon>
    </lineage>
</organism>
<dbReference type="AlphaFoldDB" id="A0A368SHI6"/>
<protein>
    <submittedName>
        <fullName evidence="1">Uncharacterized protein</fullName>
    </submittedName>
</protein>
<evidence type="ECO:0000313" key="1">
    <source>
        <dbReference type="EMBL" id="RCV41831.1"/>
    </source>
</evidence>
<accession>A0A368SHI6</accession>